<organism evidence="1 2">
    <name type="scientific">Coptotermes formosanus</name>
    <name type="common">Formosan subterranean termite</name>
    <dbReference type="NCBI Taxonomy" id="36987"/>
    <lineage>
        <taxon>Eukaryota</taxon>
        <taxon>Metazoa</taxon>
        <taxon>Ecdysozoa</taxon>
        <taxon>Arthropoda</taxon>
        <taxon>Hexapoda</taxon>
        <taxon>Insecta</taxon>
        <taxon>Pterygota</taxon>
        <taxon>Neoptera</taxon>
        <taxon>Polyneoptera</taxon>
        <taxon>Dictyoptera</taxon>
        <taxon>Blattodea</taxon>
        <taxon>Blattoidea</taxon>
        <taxon>Termitoidae</taxon>
        <taxon>Rhinotermitidae</taxon>
        <taxon>Coptotermes</taxon>
    </lineage>
</organism>
<comment type="caution">
    <text evidence="1">The sequence shown here is derived from an EMBL/GenBank/DDBJ whole genome shotgun (WGS) entry which is preliminary data.</text>
</comment>
<name>A0A6L2PJ26_COPFO</name>
<sequence length="101" mass="11192">MSDETWIHHYEPESKQQYGLEAFGFSTNKPSQNTAVTGQDHAYGILGRGPILCHYMEKGSTINSASCCEVLGKELKQAICMKHRGLLSEGVILQHDNARPT</sequence>
<evidence type="ECO:0000313" key="1">
    <source>
        <dbReference type="EMBL" id="GFG30057.1"/>
    </source>
</evidence>
<dbReference type="EMBL" id="BLKM01010425">
    <property type="protein sequence ID" value="GFG30057.1"/>
    <property type="molecule type" value="Genomic_DNA"/>
</dbReference>
<evidence type="ECO:0000313" key="2">
    <source>
        <dbReference type="Proteomes" id="UP000502823"/>
    </source>
</evidence>
<dbReference type="Proteomes" id="UP000502823">
    <property type="component" value="Unassembled WGS sequence"/>
</dbReference>
<dbReference type="AlphaFoldDB" id="A0A6L2PJ26"/>
<dbReference type="InParanoid" id="A0A6L2PJ26"/>
<reference evidence="2" key="1">
    <citation type="submission" date="2020-01" db="EMBL/GenBank/DDBJ databases">
        <title>Draft genome sequence of the Termite Coptotermes fromosanus.</title>
        <authorList>
            <person name="Itakura S."/>
            <person name="Yosikawa Y."/>
            <person name="Umezawa K."/>
        </authorList>
    </citation>
    <scope>NUCLEOTIDE SEQUENCE [LARGE SCALE GENOMIC DNA]</scope>
</reference>
<proteinExistence type="predicted"/>
<dbReference type="OrthoDB" id="10017160at2759"/>
<protein>
    <submittedName>
        <fullName evidence="1">Uncharacterized protein</fullName>
    </submittedName>
</protein>
<keyword evidence="2" id="KW-1185">Reference proteome</keyword>
<dbReference type="InterPro" id="IPR036397">
    <property type="entry name" value="RNaseH_sf"/>
</dbReference>
<dbReference type="Gene3D" id="3.30.420.10">
    <property type="entry name" value="Ribonuclease H-like superfamily/Ribonuclease H"/>
    <property type="match status" value="1"/>
</dbReference>
<gene>
    <name evidence="1" type="ORF">Cfor_06132</name>
</gene>
<dbReference type="GO" id="GO:0003676">
    <property type="term" value="F:nucleic acid binding"/>
    <property type="evidence" value="ECO:0007669"/>
    <property type="project" value="InterPro"/>
</dbReference>
<accession>A0A6L2PJ26</accession>